<evidence type="ECO:0000313" key="2">
    <source>
        <dbReference type="EMBL" id="RKE97973.1"/>
    </source>
</evidence>
<gene>
    <name evidence="2" type="ORF">BXY80_0038</name>
</gene>
<name>A0A420DUX0_9FLAO</name>
<dbReference type="InterPro" id="IPR050834">
    <property type="entry name" value="Glycosyltransf_2"/>
</dbReference>
<reference evidence="2 3" key="1">
    <citation type="submission" date="2018-09" db="EMBL/GenBank/DDBJ databases">
        <title>Genomic Encyclopedia of Archaeal and Bacterial Type Strains, Phase II (KMG-II): from individual species to whole genera.</title>
        <authorList>
            <person name="Goeker M."/>
        </authorList>
    </citation>
    <scope>NUCLEOTIDE SEQUENCE [LARGE SCALE GENOMIC DNA]</scope>
    <source>
        <strain evidence="2 3">DSM 26283</strain>
    </source>
</reference>
<dbReference type="CDD" id="cd00761">
    <property type="entry name" value="Glyco_tranf_GTA_type"/>
    <property type="match status" value="1"/>
</dbReference>
<evidence type="ECO:0000313" key="3">
    <source>
        <dbReference type="Proteomes" id="UP000284892"/>
    </source>
</evidence>
<dbReference type="PANTHER" id="PTHR43685:SF2">
    <property type="entry name" value="GLYCOSYLTRANSFERASE 2-LIKE DOMAIN-CONTAINING PROTEIN"/>
    <property type="match status" value="1"/>
</dbReference>
<dbReference type="PANTHER" id="PTHR43685">
    <property type="entry name" value="GLYCOSYLTRANSFERASE"/>
    <property type="match status" value="1"/>
</dbReference>
<dbReference type="Pfam" id="PF00535">
    <property type="entry name" value="Glycos_transf_2"/>
    <property type="match status" value="1"/>
</dbReference>
<dbReference type="GO" id="GO:0016740">
    <property type="term" value="F:transferase activity"/>
    <property type="evidence" value="ECO:0007669"/>
    <property type="project" value="UniProtKB-KW"/>
</dbReference>
<dbReference type="SUPFAM" id="SSF53448">
    <property type="entry name" value="Nucleotide-diphospho-sugar transferases"/>
    <property type="match status" value="1"/>
</dbReference>
<dbReference type="AlphaFoldDB" id="A0A420DUX0"/>
<keyword evidence="3" id="KW-1185">Reference proteome</keyword>
<evidence type="ECO:0000259" key="1">
    <source>
        <dbReference type="Pfam" id="PF00535"/>
    </source>
</evidence>
<dbReference type="OrthoDB" id="1493960at2"/>
<sequence length="331" mass="38245">MTFTLIVCTYMRPKALLNLLNSVKDQELYPNEILIIDGSTNGETKTMLAAYAFKNLRYFKVDQPNRGLTKQRNYGILKVNDATDVICFLDDDIILTPSYFKVLLETYNLKPKALAVCGYINNEVVWETSDRLKRSNKFYYDGWMRDEPLKFRLRRYLGLLPETQPGVMSSFSNGRSISFLPPDGKIYAIDLIMGGISSYRKSVFSTLNFSTYFEGYGLYEDADFSLRLSKLGPLYVNTNAQLSHHHEASGRPNQFKYGKMVIKNGWYVWRIKYKNPNFTARLKWNLVQLLQTLIRFTNVINSNKKAEALADGFGRVVGWWSLCINKPQINR</sequence>
<dbReference type="EMBL" id="RAQJ01000001">
    <property type="protein sequence ID" value="RKE97973.1"/>
    <property type="molecule type" value="Genomic_DNA"/>
</dbReference>
<proteinExistence type="predicted"/>
<feature type="domain" description="Glycosyltransferase 2-like" evidence="1">
    <location>
        <begin position="5"/>
        <end position="141"/>
    </location>
</feature>
<comment type="caution">
    <text evidence="2">The sequence shown here is derived from an EMBL/GenBank/DDBJ whole genome shotgun (WGS) entry which is preliminary data.</text>
</comment>
<dbReference type="Gene3D" id="3.90.550.10">
    <property type="entry name" value="Spore Coat Polysaccharide Biosynthesis Protein SpsA, Chain A"/>
    <property type="match status" value="1"/>
</dbReference>
<dbReference type="InterPro" id="IPR001173">
    <property type="entry name" value="Glyco_trans_2-like"/>
</dbReference>
<accession>A0A420DUX0</accession>
<dbReference type="Proteomes" id="UP000284892">
    <property type="component" value="Unassembled WGS sequence"/>
</dbReference>
<organism evidence="2 3">
    <name type="scientific">Ichthyenterobacterium magnum</name>
    <dbReference type="NCBI Taxonomy" id="1230530"/>
    <lineage>
        <taxon>Bacteria</taxon>
        <taxon>Pseudomonadati</taxon>
        <taxon>Bacteroidota</taxon>
        <taxon>Flavobacteriia</taxon>
        <taxon>Flavobacteriales</taxon>
        <taxon>Flavobacteriaceae</taxon>
        <taxon>Ichthyenterobacterium</taxon>
    </lineage>
</organism>
<dbReference type="RefSeq" id="WP_120199210.1">
    <property type="nucleotide sequence ID" value="NZ_RAQJ01000001.1"/>
</dbReference>
<protein>
    <submittedName>
        <fullName evidence="2">GT2 family glycosyltransferase</fullName>
    </submittedName>
</protein>
<dbReference type="InterPro" id="IPR029044">
    <property type="entry name" value="Nucleotide-diphossugar_trans"/>
</dbReference>
<keyword evidence="2" id="KW-0808">Transferase</keyword>